<dbReference type="EMBL" id="CP048744">
    <property type="protein sequence ID" value="QIQ41182.1"/>
    <property type="molecule type" value="Genomic_DNA"/>
</dbReference>
<evidence type="ECO:0000256" key="11">
    <source>
        <dbReference type="ARBA" id="ARBA00069325"/>
    </source>
</evidence>
<evidence type="ECO:0000256" key="1">
    <source>
        <dbReference type="ARBA" id="ARBA00004496"/>
    </source>
</evidence>
<keyword evidence="7 13" id="KW-0671">Queuosine biosynthesis</keyword>
<dbReference type="GO" id="GO:0051075">
    <property type="term" value="F:S-adenosylmethionine:tRNA ribosyltransferase-isomerase activity"/>
    <property type="evidence" value="ECO:0007669"/>
    <property type="project" value="UniProtKB-EC"/>
</dbReference>
<proteinExistence type="inferred from homology"/>
<keyword evidence="5 13" id="KW-0808">Transferase</keyword>
<reference evidence="14 15" key="1">
    <citation type="submission" date="2020-02" db="EMBL/GenBank/DDBJ databases">
        <title>Parallel evolution in the integration of a co-obligate aphid symbiosis.</title>
        <authorList>
            <person name="Monnin D."/>
            <person name="Jackson R."/>
            <person name="Kiers E.T."/>
            <person name="Bunker M."/>
            <person name="Ellers J."/>
            <person name="Henry L.M."/>
        </authorList>
    </citation>
    <scope>NUCLEOTIDE SEQUENCE [LARGE SCALE GENOMIC DNA]</scope>
    <source>
        <strain evidence="14">AURT-53B</strain>
    </source>
</reference>
<comment type="catalytic activity">
    <reaction evidence="8 13">
        <text>7-aminomethyl-7-carbaguanosine(34) in tRNA + S-adenosyl-L-methionine = epoxyqueuosine(34) in tRNA + adenine + L-methionine + 2 H(+)</text>
        <dbReference type="Rhea" id="RHEA:32155"/>
        <dbReference type="Rhea" id="RHEA-COMP:10342"/>
        <dbReference type="Rhea" id="RHEA-COMP:18582"/>
        <dbReference type="ChEBI" id="CHEBI:15378"/>
        <dbReference type="ChEBI" id="CHEBI:16708"/>
        <dbReference type="ChEBI" id="CHEBI:57844"/>
        <dbReference type="ChEBI" id="CHEBI:59789"/>
        <dbReference type="ChEBI" id="CHEBI:82833"/>
        <dbReference type="ChEBI" id="CHEBI:194443"/>
        <dbReference type="EC" id="2.4.99.17"/>
    </reaction>
</comment>
<comment type="subunit">
    <text evidence="3 13">Monomer.</text>
</comment>
<evidence type="ECO:0000256" key="8">
    <source>
        <dbReference type="ARBA" id="ARBA00052751"/>
    </source>
</evidence>
<dbReference type="Proteomes" id="UP000502374">
    <property type="component" value="Chromosome"/>
</dbReference>
<dbReference type="Pfam" id="PF02547">
    <property type="entry name" value="Queuosine_synth"/>
    <property type="match status" value="1"/>
</dbReference>
<dbReference type="PANTHER" id="PTHR30307">
    <property type="entry name" value="S-ADENOSYLMETHIONINE:TRNA RIBOSYLTRANSFERASE-ISOMERASE"/>
    <property type="match status" value="1"/>
</dbReference>
<comment type="subcellular location">
    <subcellularLocation>
        <location evidence="1 13">Cytoplasm</location>
    </subcellularLocation>
</comment>
<dbReference type="InterPro" id="IPR042119">
    <property type="entry name" value="QueA_dom2"/>
</dbReference>
<dbReference type="HAMAP" id="MF_00113">
    <property type="entry name" value="QueA"/>
    <property type="match status" value="1"/>
</dbReference>
<evidence type="ECO:0000256" key="12">
    <source>
        <dbReference type="ARBA" id="ARBA00076160"/>
    </source>
</evidence>
<keyword evidence="14" id="KW-0328">Glycosyltransferase</keyword>
<evidence type="ECO:0000256" key="2">
    <source>
        <dbReference type="ARBA" id="ARBA00004691"/>
    </source>
</evidence>
<evidence type="ECO:0000256" key="9">
    <source>
        <dbReference type="ARBA" id="ARBA00061210"/>
    </source>
</evidence>
<evidence type="ECO:0000256" key="4">
    <source>
        <dbReference type="ARBA" id="ARBA00022490"/>
    </source>
</evidence>
<organism evidence="14 15">
    <name type="scientific">Buchnera aphidicola</name>
    <name type="common">Aphis urticata</name>
    <dbReference type="NCBI Taxonomy" id="2708353"/>
    <lineage>
        <taxon>Bacteria</taxon>
        <taxon>Pseudomonadati</taxon>
        <taxon>Pseudomonadota</taxon>
        <taxon>Gammaproteobacteria</taxon>
        <taxon>Enterobacterales</taxon>
        <taxon>Erwiniaceae</taxon>
        <taxon>Buchnera</taxon>
    </lineage>
</organism>
<dbReference type="Gene3D" id="3.40.1780.10">
    <property type="entry name" value="QueA-like"/>
    <property type="match status" value="1"/>
</dbReference>
<comment type="similarity">
    <text evidence="9 13">Belongs to the QueA family.</text>
</comment>
<evidence type="ECO:0000256" key="10">
    <source>
        <dbReference type="ARBA" id="ARBA00066503"/>
    </source>
</evidence>
<evidence type="ECO:0000313" key="15">
    <source>
        <dbReference type="Proteomes" id="UP000502374"/>
    </source>
</evidence>
<name>A0AAJ4GBG5_9GAMM</name>
<dbReference type="Gene3D" id="2.40.10.240">
    <property type="entry name" value="QueA-like"/>
    <property type="match status" value="1"/>
</dbReference>
<dbReference type="InterPro" id="IPR003699">
    <property type="entry name" value="QueA"/>
</dbReference>
<dbReference type="EC" id="2.4.99.17" evidence="10 13"/>
<keyword evidence="6 13" id="KW-0949">S-adenosyl-L-methionine</keyword>
<dbReference type="NCBIfam" id="NF001140">
    <property type="entry name" value="PRK00147.1"/>
    <property type="match status" value="1"/>
</dbReference>
<dbReference type="NCBIfam" id="TIGR00113">
    <property type="entry name" value="queA"/>
    <property type="match status" value="1"/>
</dbReference>
<evidence type="ECO:0000256" key="7">
    <source>
        <dbReference type="ARBA" id="ARBA00022785"/>
    </source>
</evidence>
<dbReference type="InterPro" id="IPR036100">
    <property type="entry name" value="QueA_sf"/>
</dbReference>
<dbReference type="InterPro" id="IPR042118">
    <property type="entry name" value="QueA_dom1"/>
</dbReference>
<dbReference type="GO" id="GO:0005737">
    <property type="term" value="C:cytoplasm"/>
    <property type="evidence" value="ECO:0007669"/>
    <property type="project" value="UniProtKB-SubCell"/>
</dbReference>
<evidence type="ECO:0000256" key="5">
    <source>
        <dbReference type="ARBA" id="ARBA00022679"/>
    </source>
</evidence>
<keyword evidence="4 13" id="KW-0963">Cytoplasm</keyword>
<evidence type="ECO:0000313" key="14">
    <source>
        <dbReference type="EMBL" id="QIQ41182.1"/>
    </source>
</evidence>
<dbReference type="AlphaFoldDB" id="A0AAJ4GBG5"/>
<dbReference type="SUPFAM" id="SSF111337">
    <property type="entry name" value="QueA-like"/>
    <property type="match status" value="1"/>
</dbReference>
<dbReference type="FunFam" id="3.40.1780.10:FF:000001">
    <property type="entry name" value="S-adenosylmethionine:tRNA ribosyltransferase-isomerase"/>
    <property type="match status" value="1"/>
</dbReference>
<dbReference type="PANTHER" id="PTHR30307:SF0">
    <property type="entry name" value="S-ADENOSYLMETHIONINE:TRNA RIBOSYLTRANSFERASE-ISOMERASE"/>
    <property type="match status" value="1"/>
</dbReference>
<comment type="pathway">
    <text evidence="2 13">tRNA modification; tRNA-queuosine biosynthesis.</text>
</comment>
<accession>A0AAJ4GBG5</accession>
<evidence type="ECO:0000256" key="3">
    <source>
        <dbReference type="ARBA" id="ARBA00011245"/>
    </source>
</evidence>
<sequence>MNLSNFSFEIPKSLIAFYPSLIRSQCRLMIIDGCTGKINHKYFLNIINEINSGDLIIFNNTEVIPARLYGYKESGGKVEVLLEKILNNNNILAYLKSSNPVKINSNLFFGIYNEVKGSVISYNKPFYEIKFDNNQISSLYIFNKYGHIPLPPYIKRKNLRLDKTLYQTVYKKNLGSIAAPTAGLHFDIPLLQELFKKGVNVGFITLHIGSGTFQPIKTIQIEQHIMHSEWVSVSSELINKIKICKNNGGRIIAVGTTTLRALESVYHSTSWNNIENYSTNTNIFIYPGYKHNVVDALITNLHFPESTLIMLVSSFLGYRNTINAYREAVEKKYRFFSYGDAMYITYNKLAPYEKI</sequence>
<gene>
    <name evidence="13 14" type="primary">queA</name>
    <name evidence="14" type="ORF">G4B00_00665</name>
</gene>
<protein>
    <recommendedName>
        <fullName evidence="11 13">S-adenosylmethionine:tRNA ribosyltransferase-isomerase</fullName>
        <ecNumber evidence="10 13">2.4.99.17</ecNumber>
    </recommendedName>
    <alternativeName>
        <fullName evidence="12 13">Queuosine biosynthesis protein QueA</fullName>
    </alternativeName>
</protein>
<evidence type="ECO:0000256" key="13">
    <source>
        <dbReference type="HAMAP-Rule" id="MF_00113"/>
    </source>
</evidence>
<comment type="function">
    <text evidence="13">Transfers and isomerizes the ribose moiety from AdoMet to the 7-aminomethyl group of 7-deazaguanine (preQ1-tRNA) to give epoxyqueuosine (oQ-tRNA).</text>
</comment>
<evidence type="ECO:0000256" key="6">
    <source>
        <dbReference type="ARBA" id="ARBA00022691"/>
    </source>
</evidence>
<dbReference type="GO" id="GO:0008616">
    <property type="term" value="P:tRNA queuosine(34) biosynthetic process"/>
    <property type="evidence" value="ECO:0007669"/>
    <property type="project" value="UniProtKB-UniRule"/>
</dbReference>